<dbReference type="InterPro" id="IPR011750">
    <property type="entry name" value="Gmx_para_CXXCG"/>
</dbReference>
<accession>F8CQ77</accession>
<gene>
    <name evidence="1" type="ordered locus">LILAB_11445</name>
</gene>
<reference evidence="1 2" key="1">
    <citation type="journal article" date="2011" name="J. Bacteriol.">
        <title>Genome sequence of the halotolerant marine bacterium Myxococcus fulvus HW-1.</title>
        <authorList>
            <person name="Li Z.F."/>
            <person name="Li X."/>
            <person name="Liu H."/>
            <person name="Liu X."/>
            <person name="Han K."/>
            <person name="Wu Z.H."/>
            <person name="Hu W."/>
            <person name="Li F.F."/>
            <person name="Li Y.Z."/>
        </authorList>
    </citation>
    <scope>NUCLEOTIDE SEQUENCE [LARGE SCALE GENOMIC DNA]</scope>
    <source>
        <strain evidence="2">ATCC BAA-855 / HW-1</strain>
    </source>
</reference>
<evidence type="ECO:0000313" key="2">
    <source>
        <dbReference type="Proteomes" id="UP000000488"/>
    </source>
</evidence>
<protein>
    <submittedName>
        <fullName evidence="1">Uncharacterized protein</fullName>
    </submittedName>
</protein>
<dbReference type="Pfam" id="PF09535">
    <property type="entry name" value="Gmx_para_CXXCG"/>
    <property type="match status" value="1"/>
</dbReference>
<dbReference type="Proteomes" id="UP000000488">
    <property type="component" value="Chromosome"/>
</dbReference>
<evidence type="ECO:0000313" key="1">
    <source>
        <dbReference type="EMBL" id="AEI64200.1"/>
    </source>
</evidence>
<dbReference type="AlphaFoldDB" id="F8CQ77"/>
<dbReference type="NCBIfam" id="TIGR02264">
    <property type="entry name" value="gmx_para_CXXCG"/>
    <property type="match status" value="1"/>
</dbReference>
<organism evidence="1 2">
    <name type="scientific">Myxococcus fulvus (strain ATCC BAA-855 / HW-1)</name>
    <dbReference type="NCBI Taxonomy" id="483219"/>
    <lineage>
        <taxon>Bacteria</taxon>
        <taxon>Pseudomonadati</taxon>
        <taxon>Myxococcota</taxon>
        <taxon>Myxococcia</taxon>
        <taxon>Myxococcales</taxon>
        <taxon>Cystobacterineae</taxon>
        <taxon>Myxococcaceae</taxon>
        <taxon>Myxococcus</taxon>
    </lineage>
</organism>
<dbReference type="EMBL" id="CP002830">
    <property type="protein sequence ID" value="AEI64200.1"/>
    <property type="molecule type" value="Genomic_DNA"/>
</dbReference>
<proteinExistence type="predicted"/>
<name>F8CQ77_MYXFH</name>
<dbReference type="KEGG" id="mfu:LILAB_11445"/>
<sequence>MSIYKLETDKAAGFTGTLNASHPWGIPGLETCASCGATWATTGLEYPCIDLSAFPEQASYRQPRTEPQDELNRLIEQLRAWLPPGILVMPGATFGPMTGTARGTFGSLHIQNPWTLCLRREALEQLQSAGVRGLQGCRVNLRSRGKPPPELFEVQLEQHGQFHRDCLPTTQPVPCQRCGYEDTHLPDPYLLDAASLPTTVDIFRLAAWTTHILATQRFVDAVQHLELDGVTFSPVQVR</sequence>
<dbReference type="HOGENOM" id="CLU_077132_0_0_7"/>